<feature type="active site" description="Nucleophile" evidence="6">
    <location>
        <position position="118"/>
    </location>
</feature>
<dbReference type="InterPro" id="IPR027478">
    <property type="entry name" value="LdcA_N"/>
</dbReference>
<comment type="caution">
    <text evidence="9">The sequence shown here is derived from an EMBL/GenBank/DDBJ whole genome shotgun (WGS) entry which is preliminary data.</text>
</comment>
<dbReference type="InterPro" id="IPR029062">
    <property type="entry name" value="Class_I_gatase-like"/>
</dbReference>
<evidence type="ECO:0000313" key="10">
    <source>
        <dbReference type="Proteomes" id="UP000054693"/>
    </source>
</evidence>
<evidence type="ECO:0000256" key="2">
    <source>
        <dbReference type="ARBA" id="ARBA00022645"/>
    </source>
</evidence>
<comment type="similarity">
    <text evidence="1">Belongs to the peptidase S66 family.</text>
</comment>
<name>A0A0W0ZPF5_9GAMM</name>
<dbReference type="Gene3D" id="3.40.50.10740">
    <property type="entry name" value="Class I glutamine amidotransferase-like"/>
    <property type="match status" value="1"/>
</dbReference>
<keyword evidence="3" id="KW-0645">Protease</keyword>
<dbReference type="Proteomes" id="UP000054693">
    <property type="component" value="Unassembled WGS sequence"/>
</dbReference>
<feature type="active site" description="Charge relay system" evidence="6">
    <location>
        <position position="281"/>
    </location>
</feature>
<evidence type="ECO:0000313" key="9">
    <source>
        <dbReference type="EMBL" id="KTD70914.1"/>
    </source>
</evidence>
<dbReference type="InterPro" id="IPR027461">
    <property type="entry name" value="Carboxypeptidase_A_C_sf"/>
</dbReference>
<dbReference type="InterPro" id="IPR040449">
    <property type="entry name" value="Peptidase_S66_N"/>
</dbReference>
<dbReference type="GO" id="GO:0008236">
    <property type="term" value="F:serine-type peptidase activity"/>
    <property type="evidence" value="ECO:0007669"/>
    <property type="project" value="UniProtKB-KW"/>
</dbReference>
<accession>A0A0W0ZPF5</accession>
<keyword evidence="10" id="KW-1185">Reference proteome</keyword>
<feature type="domain" description="LD-carboxypeptidase C-terminal" evidence="8">
    <location>
        <begin position="184"/>
        <end position="296"/>
    </location>
</feature>
<feature type="active site" description="Charge relay system" evidence="6">
    <location>
        <position position="213"/>
    </location>
</feature>
<dbReference type="InterPro" id="IPR040921">
    <property type="entry name" value="Peptidase_S66C"/>
</dbReference>
<dbReference type="GO" id="GO:0006508">
    <property type="term" value="P:proteolysis"/>
    <property type="evidence" value="ECO:0007669"/>
    <property type="project" value="UniProtKB-KW"/>
</dbReference>
<evidence type="ECO:0000256" key="5">
    <source>
        <dbReference type="ARBA" id="ARBA00022825"/>
    </source>
</evidence>
<dbReference type="AlphaFoldDB" id="A0A0W0ZPF5"/>
<dbReference type="PANTHER" id="PTHR30237">
    <property type="entry name" value="MURAMOYLTETRAPEPTIDE CARBOXYPEPTIDASE"/>
    <property type="match status" value="1"/>
</dbReference>
<evidence type="ECO:0000256" key="6">
    <source>
        <dbReference type="PIRSR" id="PIRSR028757-1"/>
    </source>
</evidence>
<proteinExistence type="inferred from homology"/>
<keyword evidence="2 9" id="KW-0121">Carboxypeptidase</keyword>
<dbReference type="InterPro" id="IPR003507">
    <property type="entry name" value="S66_fam"/>
</dbReference>
<dbReference type="PANTHER" id="PTHR30237:SF2">
    <property type="entry name" value="MUREIN TETRAPEPTIDE CARBOXYPEPTIDASE"/>
    <property type="match status" value="1"/>
</dbReference>
<evidence type="ECO:0000259" key="7">
    <source>
        <dbReference type="Pfam" id="PF02016"/>
    </source>
</evidence>
<dbReference type="Pfam" id="PF17676">
    <property type="entry name" value="Peptidase_S66C"/>
    <property type="match status" value="1"/>
</dbReference>
<keyword evidence="5" id="KW-0720">Serine protease</keyword>
<feature type="domain" description="LD-carboxypeptidase N-terminal" evidence="7">
    <location>
        <begin position="22"/>
        <end position="138"/>
    </location>
</feature>
<keyword evidence="4" id="KW-0378">Hydrolase</keyword>
<protein>
    <submittedName>
        <fullName evidence="9">LD-carboxypeptidase</fullName>
    </submittedName>
</protein>
<reference evidence="9 10" key="1">
    <citation type="submission" date="2015-11" db="EMBL/GenBank/DDBJ databases">
        <title>Genomic analysis of 38 Legionella species identifies large and diverse effector repertoires.</title>
        <authorList>
            <person name="Burstein D."/>
            <person name="Amaro F."/>
            <person name="Zusman T."/>
            <person name="Lifshitz Z."/>
            <person name="Cohen O."/>
            <person name="Gilbert J.A."/>
            <person name="Pupko T."/>
            <person name="Shuman H.A."/>
            <person name="Segal G."/>
        </authorList>
    </citation>
    <scope>NUCLEOTIDE SEQUENCE [LARGE SCALE GENOMIC DNA]</scope>
    <source>
        <strain evidence="9 10">ATCC 49180</strain>
    </source>
</reference>
<dbReference type="EMBL" id="LNZA01000012">
    <property type="protein sequence ID" value="KTD70914.1"/>
    <property type="molecule type" value="Genomic_DNA"/>
</dbReference>
<evidence type="ECO:0000256" key="1">
    <source>
        <dbReference type="ARBA" id="ARBA00010233"/>
    </source>
</evidence>
<dbReference type="PATRIC" id="fig|40335.7.peg.3128"/>
<evidence type="ECO:0000256" key="3">
    <source>
        <dbReference type="ARBA" id="ARBA00022670"/>
    </source>
</evidence>
<dbReference type="SUPFAM" id="SSF52317">
    <property type="entry name" value="Class I glutamine amidotransferase-like"/>
    <property type="match status" value="1"/>
</dbReference>
<organism evidence="9 10">
    <name type="scientific">Legionella tucsonensis</name>
    <dbReference type="NCBI Taxonomy" id="40335"/>
    <lineage>
        <taxon>Bacteria</taxon>
        <taxon>Pseudomonadati</taxon>
        <taxon>Pseudomonadota</taxon>
        <taxon>Gammaproteobacteria</taxon>
        <taxon>Legionellales</taxon>
        <taxon>Legionellaceae</taxon>
        <taxon>Legionella</taxon>
    </lineage>
</organism>
<evidence type="ECO:0000259" key="8">
    <source>
        <dbReference type="Pfam" id="PF17676"/>
    </source>
</evidence>
<dbReference type="SUPFAM" id="SSF141986">
    <property type="entry name" value="LD-carboxypeptidase A C-terminal domain-like"/>
    <property type="match status" value="1"/>
</dbReference>
<sequence length="308" mass="34323">MEKILRDKKMRKLPILSIGDSVEIIAPSSRSSDTQLFRLKELLESWELNCVVQKDIFAPDLLCANTDEMRFAHLKNALQNPKTKAVICVRGGYGSMRLIPKLAEIHPPSEVKIFIGISDVTCLHLYLQQHWGWPTIHGAAASDKFSKESIAAVRSILFRDEPTQFNGLIPLNKHAQKEGFIKSHVTGGNLAIIQSGVGTCWQMDGRDKIILLEEIGERGYRVDRMLEQLKQASLFSRAAAIILGDFLEGDEPNGFSLIEPVLQRFAESCPIPVLRIAGIGHGPINFPISFGTEAHLQLGERAQLTCFR</sequence>
<dbReference type="CDD" id="cd07025">
    <property type="entry name" value="Peptidase_S66"/>
    <property type="match status" value="1"/>
</dbReference>
<gene>
    <name evidence="9" type="ORF">Ltuc_2925</name>
</gene>
<dbReference type="STRING" id="40335.Ltuc_2925"/>
<dbReference type="Gene3D" id="3.50.30.60">
    <property type="entry name" value="LD-carboxypeptidase A C-terminal domain-like"/>
    <property type="match status" value="1"/>
</dbReference>
<dbReference type="Pfam" id="PF02016">
    <property type="entry name" value="Peptidase_S66"/>
    <property type="match status" value="1"/>
</dbReference>
<evidence type="ECO:0000256" key="4">
    <source>
        <dbReference type="ARBA" id="ARBA00022801"/>
    </source>
</evidence>
<dbReference type="PIRSF" id="PIRSF028757">
    <property type="entry name" value="LD-carboxypeptidase"/>
    <property type="match status" value="1"/>
</dbReference>
<dbReference type="GO" id="GO:0004180">
    <property type="term" value="F:carboxypeptidase activity"/>
    <property type="evidence" value="ECO:0007669"/>
    <property type="project" value="UniProtKB-KW"/>
</dbReference>